<sequence length="63" mass="6999">MHTLHWIVVTILILIFSNKAPPEGTPLEVIDLTSDVITSRTETSNGAINTMSELMNEIEGFEK</sequence>
<dbReference type="EMBL" id="LAZR01043805">
    <property type="protein sequence ID" value="KKL06205.1"/>
    <property type="molecule type" value="Genomic_DNA"/>
</dbReference>
<proteinExistence type="predicted"/>
<name>A0A0F9A9Q0_9ZZZZ</name>
<accession>A0A0F9A9Q0</accession>
<dbReference type="AlphaFoldDB" id="A0A0F9A9Q0"/>
<gene>
    <name evidence="1" type="ORF">LCGC14_2598350</name>
</gene>
<organism evidence="1">
    <name type="scientific">marine sediment metagenome</name>
    <dbReference type="NCBI Taxonomy" id="412755"/>
    <lineage>
        <taxon>unclassified sequences</taxon>
        <taxon>metagenomes</taxon>
        <taxon>ecological metagenomes</taxon>
    </lineage>
</organism>
<protein>
    <submittedName>
        <fullName evidence="1">Uncharacterized protein</fullName>
    </submittedName>
</protein>
<reference evidence="1" key="1">
    <citation type="journal article" date="2015" name="Nature">
        <title>Complex archaea that bridge the gap between prokaryotes and eukaryotes.</title>
        <authorList>
            <person name="Spang A."/>
            <person name="Saw J.H."/>
            <person name="Jorgensen S.L."/>
            <person name="Zaremba-Niedzwiedzka K."/>
            <person name="Martijn J."/>
            <person name="Lind A.E."/>
            <person name="van Eijk R."/>
            <person name="Schleper C."/>
            <person name="Guy L."/>
            <person name="Ettema T.J."/>
        </authorList>
    </citation>
    <scope>NUCLEOTIDE SEQUENCE</scope>
</reference>
<evidence type="ECO:0000313" key="1">
    <source>
        <dbReference type="EMBL" id="KKL06205.1"/>
    </source>
</evidence>
<comment type="caution">
    <text evidence="1">The sequence shown here is derived from an EMBL/GenBank/DDBJ whole genome shotgun (WGS) entry which is preliminary data.</text>
</comment>